<name>A0A4U3LBG0_9BACT</name>
<dbReference type="AlphaFoldDB" id="A0A4U3LBG0"/>
<dbReference type="OrthoDB" id="9794157at2"/>
<dbReference type="EMBL" id="SZQL01000001">
    <property type="protein sequence ID" value="TKK71844.1"/>
    <property type="molecule type" value="Genomic_DNA"/>
</dbReference>
<dbReference type="InterPro" id="IPR003741">
    <property type="entry name" value="LUD_dom"/>
</dbReference>
<dbReference type="PANTHER" id="PTHR43682">
    <property type="entry name" value="LACTATE UTILIZATION PROTEIN C"/>
    <property type="match status" value="1"/>
</dbReference>
<accession>A0A4U3LBG0</accession>
<protein>
    <recommendedName>
        <fullName evidence="1">LUD domain-containing protein</fullName>
    </recommendedName>
</protein>
<organism evidence="2 3">
    <name type="scientific">Ilyomonas limi</name>
    <dbReference type="NCBI Taxonomy" id="2575867"/>
    <lineage>
        <taxon>Bacteria</taxon>
        <taxon>Pseudomonadati</taxon>
        <taxon>Bacteroidota</taxon>
        <taxon>Chitinophagia</taxon>
        <taxon>Chitinophagales</taxon>
        <taxon>Chitinophagaceae</taxon>
        <taxon>Ilyomonas</taxon>
    </lineage>
</organism>
<dbReference type="InterPro" id="IPR037171">
    <property type="entry name" value="NagB/RpiA_transferase-like"/>
</dbReference>
<dbReference type="Gene3D" id="3.40.50.10420">
    <property type="entry name" value="NagB/RpiA/CoA transferase-like"/>
    <property type="match status" value="1"/>
</dbReference>
<evidence type="ECO:0000259" key="1">
    <source>
        <dbReference type="Pfam" id="PF02589"/>
    </source>
</evidence>
<comment type="caution">
    <text evidence="2">The sequence shown here is derived from an EMBL/GenBank/DDBJ whole genome shotgun (WGS) entry which is preliminary data.</text>
</comment>
<sequence length="215" mass="23466">MEAAKEDTQEQYAALKAEGIKSSRDAMLKAIKQNQPAFIEAPSVPAFVPYFDDALQKYMDVLKAIGGRVYLVNNYEEIIQQIEADFAGAKKVVSFEKTFAAIAEMPDATNDPHGFADVDVCITTSPLAVAENGAVWISNKEMPVRVLPFIAQSLVAVIHKNSIVPTMHDAYDIIANEEYAFAIFIAGPSKTADIEQSLVLGAHGPKIMTVFIINE</sequence>
<dbReference type="RefSeq" id="WP_137260084.1">
    <property type="nucleotide sequence ID" value="NZ_SZQL01000001.1"/>
</dbReference>
<gene>
    <name evidence="2" type="ORF">FC093_02160</name>
</gene>
<evidence type="ECO:0000313" key="3">
    <source>
        <dbReference type="Proteomes" id="UP000305848"/>
    </source>
</evidence>
<dbReference type="Pfam" id="PF02589">
    <property type="entry name" value="LUD_dom"/>
    <property type="match status" value="1"/>
</dbReference>
<evidence type="ECO:0000313" key="2">
    <source>
        <dbReference type="EMBL" id="TKK71844.1"/>
    </source>
</evidence>
<dbReference type="InterPro" id="IPR024185">
    <property type="entry name" value="FTHF_cligase-like_sf"/>
</dbReference>
<reference evidence="2 3" key="1">
    <citation type="submission" date="2019-05" db="EMBL/GenBank/DDBJ databases">
        <title>Panacibacter sp. strain 17mud1-8 Genome sequencing and assembly.</title>
        <authorList>
            <person name="Chhetri G."/>
        </authorList>
    </citation>
    <scope>NUCLEOTIDE SEQUENCE [LARGE SCALE GENOMIC DNA]</scope>
    <source>
        <strain evidence="2 3">17mud1-8</strain>
    </source>
</reference>
<dbReference type="PANTHER" id="PTHR43682:SF1">
    <property type="entry name" value="LACTATE UTILIZATION PROTEIN C"/>
    <property type="match status" value="1"/>
</dbReference>
<feature type="domain" description="LUD" evidence="1">
    <location>
        <begin position="112"/>
        <end position="213"/>
    </location>
</feature>
<proteinExistence type="predicted"/>
<keyword evidence="3" id="KW-1185">Reference proteome</keyword>
<dbReference type="Proteomes" id="UP000305848">
    <property type="component" value="Unassembled WGS sequence"/>
</dbReference>
<dbReference type="SUPFAM" id="SSF100950">
    <property type="entry name" value="NagB/RpiA/CoA transferase-like"/>
    <property type="match status" value="1"/>
</dbReference>